<reference evidence="4 5" key="1">
    <citation type="journal article" date="2012" name="J. Bacteriol.">
        <title>Complete Genome Sequence of Flavobacterium indicum GPSTA100-9T, Isolated from Warm Spring Water.</title>
        <authorList>
            <person name="Barbier P."/>
            <person name="Houel A."/>
            <person name="Loux V."/>
            <person name="Poulain J."/>
            <person name="Bernardet J.F."/>
            <person name="Touchon M."/>
            <person name="Duchaud E."/>
        </authorList>
    </citation>
    <scope>NUCLEOTIDE SEQUENCE [LARGE SCALE GENOMIC DNA]</scope>
    <source>
        <strain evidence="5">DSM 17447 / CIP 109464 / GPTSA100-9</strain>
    </source>
</reference>
<dbReference type="OrthoDB" id="975384at2"/>
<dbReference type="Gene3D" id="2.60.40.10">
    <property type="entry name" value="Immunoglobulins"/>
    <property type="match status" value="4"/>
</dbReference>
<dbReference type="CDD" id="cd00063">
    <property type="entry name" value="FN3"/>
    <property type="match status" value="2"/>
</dbReference>
<accession>H8XUN0</accession>
<dbReference type="SMART" id="SM00060">
    <property type="entry name" value="FN3"/>
    <property type="match status" value="4"/>
</dbReference>
<evidence type="ECO:0000313" key="4">
    <source>
        <dbReference type="EMBL" id="CCG53808.1"/>
    </source>
</evidence>
<organism evidence="4 5">
    <name type="scientific">Flavobacterium indicum (strain DSM 17447 / CIP 109464 / GPTSA100-9)</name>
    <dbReference type="NCBI Taxonomy" id="1094466"/>
    <lineage>
        <taxon>Bacteria</taxon>
        <taxon>Pseudomonadati</taxon>
        <taxon>Bacteroidota</taxon>
        <taxon>Flavobacteriia</taxon>
        <taxon>Flavobacteriales</taxon>
        <taxon>Flavobacteriaceae</taxon>
        <taxon>Flavobacterium</taxon>
    </lineage>
</organism>
<dbReference type="RefSeq" id="WP_014388927.1">
    <property type="nucleotide sequence ID" value="NC_017025.1"/>
</dbReference>
<dbReference type="EMBL" id="HE774682">
    <property type="protein sequence ID" value="CCG53808.1"/>
    <property type="molecule type" value="Genomic_DNA"/>
</dbReference>
<evidence type="ECO:0000259" key="3">
    <source>
        <dbReference type="PROSITE" id="PS50853"/>
    </source>
</evidence>
<dbReference type="Pfam" id="PF18962">
    <property type="entry name" value="Por_Secre_tail"/>
    <property type="match status" value="1"/>
</dbReference>
<feature type="domain" description="Fibronectin type-III" evidence="3">
    <location>
        <begin position="186"/>
        <end position="276"/>
    </location>
</feature>
<name>H8XUN0_FLAIG</name>
<dbReference type="InterPro" id="IPR003961">
    <property type="entry name" value="FN3_dom"/>
</dbReference>
<reference evidence="5" key="2">
    <citation type="submission" date="2012-03" db="EMBL/GenBank/DDBJ databases">
        <title>Complete genome sequence of Flavobacterium indicum GPTSA100-9T, isolated from warm spring water.</title>
        <authorList>
            <person name="Barbier P."/>
            <person name="Houel A."/>
            <person name="Loux V."/>
            <person name="Poulain J."/>
            <person name="Bernardet J.-F."/>
            <person name="Touchon M."/>
            <person name="Duchaud E."/>
        </authorList>
    </citation>
    <scope>NUCLEOTIDE SEQUENCE [LARGE SCALE GENOMIC DNA]</scope>
    <source>
        <strain evidence="5">DSM 17447 / CIP 109464 / GPTSA100-9</strain>
    </source>
</reference>
<dbReference type="InterPro" id="IPR013783">
    <property type="entry name" value="Ig-like_fold"/>
</dbReference>
<dbReference type="eggNOG" id="COG3291">
    <property type="taxonomic scope" value="Bacteria"/>
</dbReference>
<dbReference type="STRING" id="1094466.KQS_09370"/>
<dbReference type="eggNOG" id="COG4412">
    <property type="taxonomic scope" value="Bacteria"/>
</dbReference>
<dbReference type="HOGENOM" id="CLU_264497_0_0_10"/>
<sequence>MKKITLWLFLLIVFASNAQIGIIQSFPTTTTPAGWNLGAGSLTTTQSCATAAWRKNNYSTSTTGILTSDTQVSNGANLTISFDYKVVDWSAATTATSPFNGTITTQVSLDNGATWTLSAGVINNTNHVVANTCATVTYVVPGASVPAGSNVKIRWNCVWGTSGDYYVYIDNISATQPTTTPPNCTVLSSPANGAVNVSSSTITWNSATGIPTGYRLNVGTTPGGTQLLNMFDAGNVLSYNLGVLAPGTTYYVTVIPYNANGDATGCTESSFTTCGPNTVYPYMEQFTSFLPNNCWYKADNGDLTAGPATFVGSNWTQDQYLNTGTTLNSFKYNMYTTGDNDWVITQEFSIPTTGYELKYDAALTQWNSTTAPTTPWDAGDAVEVLISNGLTNWTVLRTFDNANTPPASGLSYVEDLDAYAGQTVRFAFRAVTAATDGGDDTDFFVDYINVRLSPTCPDQTGLIVGTVTATTVDFSWDDTSGAGAVGYEYAVTTSATPPASGTAIATTFNSVSSLAPQTLYYIHVRSVCSGGLYGNWTTASFTTLCASITTLPWTEGFEGLTTVGTTNFPSCWSKENGGWESRNSNDTFSTARTGTKFIRNAWSATNEYIWTPGFDLVAGTSYDFSSFIQGDNADSWVVDYFVNTVQNSTGATPIGTTYNVPGTNSGYAAQSYNKVAATFVPSTSGTYYFAVRVNEATGNPWYVSFDDFKLEITPTCLEPVNLTSSNVTATGADLSWDAMVGSVGYEYVVTTSATPPASGTATTNTFAQPTGLTPQTVYYLHVRTDCGSGAYSTWATYTFTTACAPITTLPWTEGFEGLTTVGANNFPSCWYKENGGWESRNSNDTFSTSNTGTKFIRDAWSATNEYMWTPGFDLVAGTSYDFSSFIQGDNGNSWVVDYFVNTAQNSTGATQIGTTYNVPGTGTTYAAQAYNKVTATFVPATSGTYYFAVRVNESTGNPWYVSFDDFELKLTPATPPSCATGLTATPDATCGNFASTLSWTAEPLATGYYVTIGTTSGGSDIANAVPVSVTSYSFSGLNNTQYFWKVVPYNGAGSATGCAEQSFTTAVNGCYCSSVPSSVDNLGITNVVLGATPYTIAPVTYVDNTATPEIIAPGATANLQLTFSTGYTYDINVWIDFNNDFDFDDAGELVKTGIACTNVEPNTVDASFTMPLTAPSGPHRMRIGSADFGQVPPAPCYNGSYGVTLDFTVDTSLATSSFDLSNFVAYPNPVKDVLNLSYSTAITNVKVTNLLGQQVMTKNVNDTNVQVNMSDLSAGAYIVTISSGDMIHTIKVVKQ</sequence>
<keyword evidence="5" id="KW-1185">Reference proteome</keyword>
<evidence type="ECO:0000313" key="5">
    <source>
        <dbReference type="Proteomes" id="UP000007599"/>
    </source>
</evidence>
<dbReference type="PATRIC" id="fig|1094466.5.peg.1841"/>
<dbReference type="Proteomes" id="UP000007599">
    <property type="component" value="Chromosome I"/>
</dbReference>
<evidence type="ECO:0000256" key="1">
    <source>
        <dbReference type="ARBA" id="ARBA00022729"/>
    </source>
</evidence>
<gene>
    <name evidence="4" type="ordered locus">KQS_09370</name>
</gene>
<dbReference type="NCBIfam" id="TIGR04183">
    <property type="entry name" value="Por_Secre_tail"/>
    <property type="match status" value="1"/>
</dbReference>
<feature type="signal peptide" evidence="2">
    <location>
        <begin position="1"/>
        <end position="20"/>
    </location>
</feature>
<dbReference type="InterPro" id="IPR036116">
    <property type="entry name" value="FN3_sf"/>
</dbReference>
<evidence type="ECO:0000256" key="2">
    <source>
        <dbReference type="SAM" id="SignalP"/>
    </source>
</evidence>
<dbReference type="InterPro" id="IPR026444">
    <property type="entry name" value="Secre_tail"/>
</dbReference>
<dbReference type="KEGG" id="fin:KQS_09370"/>
<protein>
    <recommendedName>
        <fullName evidence="3">Fibronectin type-III domain-containing protein</fullName>
    </recommendedName>
</protein>
<dbReference type="InterPro" id="IPR045474">
    <property type="entry name" value="GEVED"/>
</dbReference>
<dbReference type="Pfam" id="PF20009">
    <property type="entry name" value="GEVED"/>
    <property type="match status" value="1"/>
</dbReference>
<feature type="domain" description="Fibronectin type-III" evidence="3">
    <location>
        <begin position="718"/>
        <end position="806"/>
    </location>
</feature>
<proteinExistence type="predicted"/>
<dbReference type="PROSITE" id="PS50853">
    <property type="entry name" value="FN3"/>
    <property type="match status" value="2"/>
</dbReference>
<dbReference type="SUPFAM" id="SSF49265">
    <property type="entry name" value="Fibronectin type III"/>
    <property type="match status" value="3"/>
</dbReference>
<dbReference type="eggNOG" id="COG3227">
    <property type="taxonomic scope" value="Bacteria"/>
</dbReference>
<feature type="chain" id="PRO_5003617782" description="Fibronectin type-III domain-containing protein" evidence="2">
    <location>
        <begin position="21"/>
        <end position="1295"/>
    </location>
</feature>
<keyword evidence="1 2" id="KW-0732">Signal</keyword>